<name>A0A854QCF5_CRYNE</name>
<feature type="domain" description="Gfo/Idh/MocA-like oxidoreductase N-terminal" evidence="2">
    <location>
        <begin position="75"/>
        <end position="196"/>
    </location>
</feature>
<evidence type="ECO:0000256" key="1">
    <source>
        <dbReference type="ARBA" id="ARBA00023002"/>
    </source>
</evidence>
<dbReference type="PANTHER" id="PTHR42840:SF3">
    <property type="entry name" value="BINDING ROSSMANN FOLD OXIDOREDUCTASE, PUTATIVE (AFU_ORTHOLOGUE AFUA_2G10240)-RELATED"/>
    <property type="match status" value="1"/>
</dbReference>
<sequence>MILHERDPTRGRLRPKLIIPSGFASILLSELSTASQYIHTIYTYRFSHHTLLVHPFLQISTMTIPTAATIPGKKLRIALLGCGRMGQRHAVNLHKLITRAEVVAVADPSPIAAKWVEENLPGVAYYSTPDSIFSLPNIDAVVISTITSTHASLTIQAIERGIHVLLEKPISVDVEDSRPVVEAARKRKDVKVMIGFVRRFDAALNQLHTHLKSSALSSQSQPFLLKSTSCDPHDSTGFFISYAKSSGGIFMDCGIHDIDMSRWLLNVSSSGTKKQVARVLASGLLTLHPTLADQGDCDNALAIIEYTNNTSCTLHLSRTGMSGYESSVEVFGTGEKLLVDTPASNRVKISDASGRHVDSAPTYMDRYGEAFIHEAKAFVDCILDDLPPPTSADDAFQAALIAKALTHSFQSGKPVLFGEDGEPILD</sequence>
<dbReference type="GO" id="GO:0006740">
    <property type="term" value="P:NADPH regeneration"/>
    <property type="evidence" value="ECO:0007669"/>
    <property type="project" value="TreeGrafter"/>
</dbReference>
<dbReference type="Pfam" id="PF02894">
    <property type="entry name" value="GFO_IDH_MocA_C"/>
    <property type="match status" value="1"/>
</dbReference>
<keyword evidence="1" id="KW-0560">Oxidoreductase</keyword>
<dbReference type="Gene3D" id="3.40.50.720">
    <property type="entry name" value="NAD(P)-binding Rossmann-like Domain"/>
    <property type="match status" value="1"/>
</dbReference>
<dbReference type="Gene3D" id="3.30.360.10">
    <property type="entry name" value="Dihydrodipicolinate Reductase, domain 2"/>
    <property type="match status" value="1"/>
</dbReference>
<evidence type="ECO:0000259" key="3">
    <source>
        <dbReference type="Pfam" id="PF02894"/>
    </source>
</evidence>
<comment type="caution">
    <text evidence="4">The sequence shown here is derived from an EMBL/GenBank/DDBJ whole genome shotgun (WGS) entry which is preliminary data.</text>
</comment>
<protein>
    <recommendedName>
        <fullName evidence="6">Myo-inositol 2-dehydrogenase</fullName>
    </recommendedName>
</protein>
<dbReference type="FunFam" id="3.30.360.10:FF:000017">
    <property type="entry name" value="Oxidoreductase family NAD-binding Rossmann fold"/>
    <property type="match status" value="1"/>
</dbReference>
<dbReference type="SUPFAM" id="SSF55347">
    <property type="entry name" value="Glyceraldehyde-3-phosphate dehydrogenase-like, C-terminal domain"/>
    <property type="match status" value="1"/>
</dbReference>
<dbReference type="GO" id="GO:0016491">
    <property type="term" value="F:oxidoreductase activity"/>
    <property type="evidence" value="ECO:0007669"/>
    <property type="project" value="UniProtKB-KW"/>
</dbReference>
<dbReference type="AlphaFoldDB" id="A0A854QCF5"/>
<evidence type="ECO:0000259" key="2">
    <source>
        <dbReference type="Pfam" id="PF01408"/>
    </source>
</evidence>
<organism evidence="4 5">
    <name type="scientific">Cryptococcus neoformans Tu259-1</name>
    <dbReference type="NCBI Taxonomy" id="1230072"/>
    <lineage>
        <taxon>Eukaryota</taxon>
        <taxon>Fungi</taxon>
        <taxon>Dikarya</taxon>
        <taxon>Basidiomycota</taxon>
        <taxon>Agaricomycotina</taxon>
        <taxon>Tremellomycetes</taxon>
        <taxon>Tremellales</taxon>
        <taxon>Cryptococcaceae</taxon>
        <taxon>Cryptococcus</taxon>
        <taxon>Cryptococcus neoformans species complex</taxon>
    </lineage>
</organism>
<dbReference type="SUPFAM" id="SSF51735">
    <property type="entry name" value="NAD(P)-binding Rossmann-fold domains"/>
    <property type="match status" value="1"/>
</dbReference>
<dbReference type="InterPro" id="IPR004104">
    <property type="entry name" value="Gfo/Idh/MocA-like_OxRdtase_C"/>
</dbReference>
<evidence type="ECO:0000313" key="4">
    <source>
        <dbReference type="EMBL" id="OXG20062.1"/>
    </source>
</evidence>
<evidence type="ECO:0008006" key="6">
    <source>
        <dbReference type="Google" id="ProtNLM"/>
    </source>
</evidence>
<proteinExistence type="predicted"/>
<feature type="domain" description="Gfo/Idh/MocA-like oxidoreductase C-terminal" evidence="3">
    <location>
        <begin position="244"/>
        <end position="415"/>
    </location>
</feature>
<dbReference type="EMBL" id="AMKT01000049">
    <property type="protein sequence ID" value="OXG20062.1"/>
    <property type="molecule type" value="Genomic_DNA"/>
</dbReference>
<dbReference type="InterPro" id="IPR036291">
    <property type="entry name" value="NAD(P)-bd_dom_sf"/>
</dbReference>
<dbReference type="InterPro" id="IPR000683">
    <property type="entry name" value="Gfo/Idh/MocA-like_OxRdtase_N"/>
</dbReference>
<dbReference type="OrthoDB" id="446809at2759"/>
<dbReference type="GO" id="GO:0005737">
    <property type="term" value="C:cytoplasm"/>
    <property type="evidence" value="ECO:0007669"/>
    <property type="project" value="TreeGrafter"/>
</dbReference>
<dbReference type="PANTHER" id="PTHR42840">
    <property type="entry name" value="NAD(P)-BINDING ROSSMANN-FOLD SUPERFAMILY PROTEIN-RELATED"/>
    <property type="match status" value="1"/>
</dbReference>
<dbReference type="Pfam" id="PF01408">
    <property type="entry name" value="GFO_IDH_MocA"/>
    <property type="match status" value="1"/>
</dbReference>
<evidence type="ECO:0000313" key="5">
    <source>
        <dbReference type="Proteomes" id="UP000199727"/>
    </source>
</evidence>
<gene>
    <name evidence="4" type="ORF">C361_04124</name>
</gene>
<accession>A0A854QCF5</accession>
<reference evidence="4 5" key="1">
    <citation type="submission" date="2017-06" db="EMBL/GenBank/DDBJ databases">
        <title>Global population genomics of the pathogenic fungus Cryptococcus neoformans var. grubii.</title>
        <authorList>
            <person name="Cuomo C."/>
            <person name="Litvintseva A."/>
            <person name="Chen Y."/>
            <person name="Young S."/>
            <person name="Zeng Q."/>
            <person name="Chapman S."/>
            <person name="Gujja S."/>
            <person name="Saif S."/>
            <person name="Birren B."/>
        </authorList>
    </citation>
    <scope>NUCLEOTIDE SEQUENCE [LARGE SCALE GENOMIC DNA]</scope>
    <source>
        <strain evidence="4 5">Tu259-1</strain>
    </source>
</reference>
<dbReference type="Proteomes" id="UP000199727">
    <property type="component" value="Unassembled WGS sequence"/>
</dbReference>
<dbReference type="GO" id="GO:0000166">
    <property type="term" value="F:nucleotide binding"/>
    <property type="evidence" value="ECO:0007669"/>
    <property type="project" value="InterPro"/>
</dbReference>